<dbReference type="Pfam" id="PF14681">
    <property type="entry name" value="UPRTase"/>
    <property type="match status" value="1"/>
</dbReference>
<dbReference type="AlphaFoldDB" id="A0A9W9FM56"/>
<dbReference type="SUPFAM" id="SSF52540">
    <property type="entry name" value="P-loop containing nucleoside triphosphate hydrolases"/>
    <property type="match status" value="1"/>
</dbReference>
<dbReference type="GeneID" id="81354719"/>
<reference evidence="11" key="1">
    <citation type="submission" date="2022-11" db="EMBL/GenBank/DDBJ databases">
        <authorList>
            <person name="Petersen C."/>
        </authorList>
    </citation>
    <scope>NUCLEOTIDE SEQUENCE</scope>
    <source>
        <strain evidence="11">IBT 30761</strain>
    </source>
</reference>
<evidence type="ECO:0000256" key="5">
    <source>
        <dbReference type="ARBA" id="ARBA00022777"/>
    </source>
</evidence>
<dbReference type="Proteomes" id="UP001149074">
    <property type="component" value="Unassembled WGS sequence"/>
</dbReference>
<keyword evidence="6 7" id="KW-0067">ATP-binding</keyword>
<evidence type="ECO:0000256" key="6">
    <source>
        <dbReference type="ARBA" id="ARBA00022840"/>
    </source>
</evidence>
<dbReference type="GO" id="GO:0004849">
    <property type="term" value="F:uridine kinase activity"/>
    <property type="evidence" value="ECO:0007669"/>
    <property type="project" value="UniProtKB-EC"/>
</dbReference>
<name>A0A9W9FM56_9EURO</name>
<dbReference type="InterPro" id="IPR006083">
    <property type="entry name" value="PRK/URK"/>
</dbReference>
<evidence type="ECO:0000256" key="8">
    <source>
        <dbReference type="SAM" id="MobiDB-lite"/>
    </source>
</evidence>
<reference evidence="11" key="2">
    <citation type="journal article" date="2023" name="IMA Fungus">
        <title>Comparative genomic study of the Penicillium genus elucidates a diverse pangenome and 15 lateral gene transfer events.</title>
        <authorList>
            <person name="Petersen C."/>
            <person name="Sorensen T."/>
            <person name="Nielsen M.R."/>
            <person name="Sondergaard T.E."/>
            <person name="Sorensen J.L."/>
            <person name="Fitzpatrick D.A."/>
            <person name="Frisvad J.C."/>
            <person name="Nielsen K.L."/>
        </authorList>
    </citation>
    <scope>NUCLEOTIDE SEQUENCE</scope>
    <source>
        <strain evidence="11">IBT 30761</strain>
    </source>
</reference>
<proteinExistence type="inferred from homology"/>
<evidence type="ECO:0000313" key="12">
    <source>
        <dbReference type="Proteomes" id="UP001149074"/>
    </source>
</evidence>
<dbReference type="InterPro" id="IPR027417">
    <property type="entry name" value="P-loop_NTPase"/>
</dbReference>
<dbReference type="NCBIfam" id="TIGR00235">
    <property type="entry name" value="udk"/>
    <property type="match status" value="1"/>
</dbReference>
<dbReference type="RefSeq" id="XP_056476097.1">
    <property type="nucleotide sequence ID" value="XM_056615740.1"/>
</dbReference>
<dbReference type="PANTHER" id="PTHR10285">
    <property type="entry name" value="URIDINE KINASE"/>
    <property type="match status" value="1"/>
</dbReference>
<dbReference type="InterPro" id="IPR029057">
    <property type="entry name" value="PRTase-like"/>
</dbReference>
<comment type="catalytic activity">
    <reaction evidence="7">
        <text>uridine + ATP = UMP + ADP + H(+)</text>
        <dbReference type="Rhea" id="RHEA:16825"/>
        <dbReference type="ChEBI" id="CHEBI:15378"/>
        <dbReference type="ChEBI" id="CHEBI:16704"/>
        <dbReference type="ChEBI" id="CHEBI:30616"/>
        <dbReference type="ChEBI" id="CHEBI:57865"/>
        <dbReference type="ChEBI" id="CHEBI:456216"/>
        <dbReference type="EC" id="2.7.1.48"/>
    </reaction>
</comment>
<dbReference type="CDD" id="cd06223">
    <property type="entry name" value="PRTases_typeI"/>
    <property type="match status" value="1"/>
</dbReference>
<organism evidence="11 12">
    <name type="scientific">Penicillium argentinense</name>
    <dbReference type="NCBI Taxonomy" id="1131581"/>
    <lineage>
        <taxon>Eukaryota</taxon>
        <taxon>Fungi</taxon>
        <taxon>Dikarya</taxon>
        <taxon>Ascomycota</taxon>
        <taxon>Pezizomycotina</taxon>
        <taxon>Eurotiomycetes</taxon>
        <taxon>Eurotiomycetidae</taxon>
        <taxon>Eurotiales</taxon>
        <taxon>Aspergillaceae</taxon>
        <taxon>Penicillium</taxon>
    </lineage>
</organism>
<dbReference type="InterPro" id="IPR000764">
    <property type="entry name" value="Uridine_kinase-like"/>
</dbReference>
<comment type="similarity">
    <text evidence="2 7">Belongs to the uridine kinase family.</text>
</comment>
<protein>
    <recommendedName>
        <fullName evidence="7">Uridine kinase</fullName>
        <ecNumber evidence="7">2.7.1.48</ecNumber>
    </recommendedName>
</protein>
<dbReference type="EMBL" id="JAPQKI010000004">
    <property type="protein sequence ID" value="KAJ5102717.1"/>
    <property type="molecule type" value="Genomic_DNA"/>
</dbReference>
<comment type="caution">
    <text evidence="11">The sequence shown here is derived from an EMBL/GenBank/DDBJ whole genome shotgun (WGS) entry which is preliminary data.</text>
</comment>
<dbReference type="CDD" id="cd02023">
    <property type="entry name" value="UMPK"/>
    <property type="match status" value="1"/>
</dbReference>
<evidence type="ECO:0000256" key="7">
    <source>
        <dbReference type="RuleBase" id="RU003825"/>
    </source>
</evidence>
<feature type="domain" description="Phosphoribulokinase/uridine kinase" evidence="9">
    <location>
        <begin position="100"/>
        <end position="287"/>
    </location>
</feature>
<feature type="compositionally biased region" description="Basic and acidic residues" evidence="8">
    <location>
        <begin position="23"/>
        <end position="47"/>
    </location>
</feature>
<dbReference type="Gene3D" id="3.40.50.300">
    <property type="entry name" value="P-loop containing nucleotide triphosphate hydrolases"/>
    <property type="match status" value="1"/>
</dbReference>
<dbReference type="NCBIfam" id="NF004018">
    <property type="entry name" value="PRK05480.1"/>
    <property type="match status" value="1"/>
</dbReference>
<dbReference type="Pfam" id="PF00485">
    <property type="entry name" value="PRK"/>
    <property type="match status" value="1"/>
</dbReference>
<comment type="catalytic activity">
    <reaction evidence="7">
        <text>cytidine + ATP = CMP + ADP + H(+)</text>
        <dbReference type="Rhea" id="RHEA:24674"/>
        <dbReference type="ChEBI" id="CHEBI:15378"/>
        <dbReference type="ChEBI" id="CHEBI:17562"/>
        <dbReference type="ChEBI" id="CHEBI:30616"/>
        <dbReference type="ChEBI" id="CHEBI:60377"/>
        <dbReference type="ChEBI" id="CHEBI:456216"/>
        <dbReference type="EC" id="2.7.1.48"/>
    </reaction>
</comment>
<evidence type="ECO:0000259" key="9">
    <source>
        <dbReference type="Pfam" id="PF00485"/>
    </source>
</evidence>
<gene>
    <name evidence="11" type="ORF">N7532_003246</name>
</gene>
<keyword evidence="5 7" id="KW-0418">Kinase</keyword>
<dbReference type="EC" id="2.7.1.48" evidence="7"/>
<evidence type="ECO:0000256" key="2">
    <source>
        <dbReference type="ARBA" id="ARBA00005408"/>
    </source>
</evidence>
<dbReference type="FunFam" id="3.40.50.300:FF:002070">
    <property type="entry name" value="Uridine kinase"/>
    <property type="match status" value="1"/>
</dbReference>
<dbReference type="Gene3D" id="3.40.50.2020">
    <property type="match status" value="1"/>
</dbReference>
<evidence type="ECO:0000256" key="4">
    <source>
        <dbReference type="ARBA" id="ARBA00022741"/>
    </source>
</evidence>
<evidence type="ECO:0000259" key="10">
    <source>
        <dbReference type="Pfam" id="PF14681"/>
    </source>
</evidence>
<comment type="pathway">
    <text evidence="1 7">Pyrimidine metabolism; UMP biosynthesis via salvage pathway; UMP from uridine: step 1/1.</text>
</comment>
<accession>A0A9W9FM56</accession>
<evidence type="ECO:0000313" key="11">
    <source>
        <dbReference type="EMBL" id="KAJ5102717.1"/>
    </source>
</evidence>
<dbReference type="GO" id="GO:0005524">
    <property type="term" value="F:ATP binding"/>
    <property type="evidence" value="ECO:0007669"/>
    <property type="project" value="UniProtKB-KW"/>
</dbReference>
<feature type="region of interest" description="Disordered" evidence="8">
    <location>
        <begin position="20"/>
        <end position="53"/>
    </location>
</feature>
<dbReference type="FunFam" id="3.40.50.2020:FF:000010">
    <property type="entry name" value="Uridine-cytidine kinase"/>
    <property type="match status" value="1"/>
</dbReference>
<evidence type="ECO:0000256" key="3">
    <source>
        <dbReference type="ARBA" id="ARBA00022679"/>
    </source>
</evidence>
<keyword evidence="12" id="KW-1185">Reference proteome</keyword>
<comment type="pathway">
    <text evidence="7">Pyrimidine metabolism; CTP biosynthesis via salvage pathway; CTP from cytidine: step 1/3.</text>
</comment>
<keyword evidence="3 7" id="KW-0808">Transferase</keyword>
<dbReference type="InterPro" id="IPR000836">
    <property type="entry name" value="PRTase_dom"/>
</dbReference>
<sequence>MLADMLRIAAAMWKLSVKLKGSPGDDGHGGKAERWAKRVRAKPDRSPRWRPTRPSTLRVKTFASVNVPPVVYEGAMESVSPFQSLTPEVNYSPPWQDLSIIGIAGSSGSGKSSVATEIVKSLNLPWVVILSIDSFYKSLSPEEHRKAHANEYDFDCPESIDFDILVETLRDLKKGKKAHIPVYSFAEHQRQPQTQTLYSPRVLVLDGILALHDPRVVDLLDVKIFVEADMDVCLGRRILRDVRERGRDIEGIIKQWFAYVKPSYNKYVEPQRRISDIIIPRGIENLTAIDMVSKHIQRKLQEKSEKHTEELRKLGLIAAKVELPPNVHVLPSTPQFLGMNTILQNPDTQQDDFVFYFDRLASILIEKALDMSTYVPTAVETPQGNKYLGLNQNGTVSAVAILRGGSCLETALKRTIPDCITGRLLIQTDESSAEPELHYLKVQQGIEEHSMVMLLDPQMTSGGAALMAVRVLIDHGVRQERIVFVTCAAGETGLKRLTAVYPKIQVVVGRIENEGEPRWMERRYFGC</sequence>
<evidence type="ECO:0000256" key="1">
    <source>
        <dbReference type="ARBA" id="ARBA00004690"/>
    </source>
</evidence>
<feature type="domain" description="Phosphoribosyltransferase" evidence="10">
    <location>
        <begin position="331"/>
        <end position="514"/>
    </location>
</feature>
<dbReference type="PRINTS" id="PR00988">
    <property type="entry name" value="URIDINKINASE"/>
</dbReference>
<dbReference type="SUPFAM" id="SSF53271">
    <property type="entry name" value="PRTase-like"/>
    <property type="match status" value="1"/>
</dbReference>
<keyword evidence="4 7" id="KW-0547">Nucleotide-binding</keyword>
<dbReference type="OrthoDB" id="738517at2759"/>
<dbReference type="GO" id="GO:0008655">
    <property type="term" value="P:pyrimidine-containing compound salvage"/>
    <property type="evidence" value="ECO:0007669"/>
    <property type="project" value="UniProtKB-ARBA"/>
</dbReference>